<protein>
    <submittedName>
        <fullName evidence="2">Uncharacterized protein</fullName>
    </submittedName>
</protein>
<organism evidence="2 3">
    <name type="scientific">Lentinula lateritia</name>
    <dbReference type="NCBI Taxonomy" id="40482"/>
    <lineage>
        <taxon>Eukaryota</taxon>
        <taxon>Fungi</taxon>
        <taxon>Dikarya</taxon>
        <taxon>Basidiomycota</taxon>
        <taxon>Agaricomycotina</taxon>
        <taxon>Agaricomycetes</taxon>
        <taxon>Agaricomycetidae</taxon>
        <taxon>Agaricales</taxon>
        <taxon>Marasmiineae</taxon>
        <taxon>Omphalotaceae</taxon>
        <taxon>Lentinula</taxon>
    </lineage>
</organism>
<dbReference type="EMBL" id="JANVFT010000156">
    <property type="protein sequence ID" value="KAJ4463621.1"/>
    <property type="molecule type" value="Genomic_DNA"/>
</dbReference>
<proteinExistence type="predicted"/>
<sequence>MKPTAKTVNIPKGPPQHLIERIKHLRSLLKNLPALPLDPPDHASTYHFNLSPDDLEERGVFGAVSHTLEICFGQRRDGLLHFKERGQRLENLVIMLKAGVKQMTGARIPKQKVPTTSRDNNKLPAAKKTQALSPILLDDSDDEITHLDPPQSPIPLSSLLPAIPLASLVSSTASSPSTYPTPMNPSKLKQSFLSFTKDTSTEEEKQVARQKRMERDEKVQAKKLASLAAKKEKADRKRKDREWELA</sequence>
<keyword evidence="3" id="KW-1185">Reference proteome</keyword>
<gene>
    <name evidence="2" type="ORF">C8R41DRAFT_927308</name>
</gene>
<reference evidence="2" key="1">
    <citation type="submission" date="2022-08" db="EMBL/GenBank/DDBJ databases">
        <title>A Global Phylogenomic Analysis of the Shiitake Genus Lentinula.</title>
        <authorList>
            <consortium name="DOE Joint Genome Institute"/>
            <person name="Sierra-Patev S."/>
            <person name="Min B."/>
            <person name="Naranjo-Ortiz M."/>
            <person name="Looney B."/>
            <person name="Konkel Z."/>
            <person name="Slot J.C."/>
            <person name="Sakamoto Y."/>
            <person name="Steenwyk J.L."/>
            <person name="Rokas A."/>
            <person name="Carro J."/>
            <person name="Camarero S."/>
            <person name="Ferreira P."/>
            <person name="Molpeceres G."/>
            <person name="Ruiz-Duenas F.J."/>
            <person name="Serrano A."/>
            <person name="Henrissat B."/>
            <person name="Drula E."/>
            <person name="Hughes K.W."/>
            <person name="Mata J.L."/>
            <person name="Ishikawa N.K."/>
            <person name="Vargas-Isla R."/>
            <person name="Ushijima S."/>
            <person name="Smith C.A."/>
            <person name="Ahrendt S."/>
            <person name="Andreopoulos W."/>
            <person name="He G."/>
            <person name="Labutti K."/>
            <person name="Lipzen A."/>
            <person name="Ng V."/>
            <person name="Riley R."/>
            <person name="Sandor L."/>
            <person name="Barry K."/>
            <person name="Martinez A.T."/>
            <person name="Xiao Y."/>
            <person name="Gibbons J.G."/>
            <person name="Terashima K."/>
            <person name="Grigoriev I.V."/>
            <person name="Hibbett D.S."/>
        </authorList>
    </citation>
    <scope>NUCLEOTIDE SEQUENCE</scope>
    <source>
        <strain evidence="2">RHP3577 ss4</strain>
    </source>
</reference>
<evidence type="ECO:0000256" key="1">
    <source>
        <dbReference type="SAM" id="MobiDB-lite"/>
    </source>
</evidence>
<accession>A0ABQ8UXX2</accession>
<comment type="caution">
    <text evidence="2">The sequence shown here is derived from an EMBL/GenBank/DDBJ whole genome shotgun (WGS) entry which is preliminary data.</text>
</comment>
<evidence type="ECO:0000313" key="3">
    <source>
        <dbReference type="Proteomes" id="UP001150217"/>
    </source>
</evidence>
<dbReference type="Proteomes" id="UP001150217">
    <property type="component" value="Unassembled WGS sequence"/>
</dbReference>
<feature type="compositionally biased region" description="Basic and acidic residues" evidence="1">
    <location>
        <begin position="199"/>
        <end position="220"/>
    </location>
</feature>
<name>A0ABQ8UXX2_9AGAR</name>
<feature type="compositionally biased region" description="Basic and acidic residues" evidence="1">
    <location>
        <begin position="229"/>
        <end position="246"/>
    </location>
</feature>
<evidence type="ECO:0000313" key="2">
    <source>
        <dbReference type="EMBL" id="KAJ4463621.1"/>
    </source>
</evidence>
<feature type="region of interest" description="Disordered" evidence="1">
    <location>
        <begin position="194"/>
        <end position="246"/>
    </location>
</feature>